<dbReference type="RefSeq" id="WP_210185580.1">
    <property type="nucleotide sequence ID" value="NZ_FMXQ01000003.1"/>
</dbReference>
<accession>A0A1G6BY52</accession>
<dbReference type="STRING" id="665467.SAMN02982931_01992"/>
<keyword evidence="4" id="KW-1185">Reference proteome</keyword>
<dbReference type="Proteomes" id="UP000199071">
    <property type="component" value="Unassembled WGS sequence"/>
</dbReference>
<proteinExistence type="predicted"/>
<evidence type="ECO:0000313" key="4">
    <source>
        <dbReference type="Proteomes" id="UP000199071"/>
    </source>
</evidence>
<dbReference type="InterPro" id="IPR053918">
    <property type="entry name" value="DUF6980"/>
</dbReference>
<sequence>MSKLLFADRRVLWMDPKGVPSSFGDGAPEGRCCAAMEAALVNACPDHADDPFACPDMVVAYSDTFDEYGLIVHDGGASYLTISFCPFCGAELPRSRRDDWFDRLEAMGIDDPSEADIPESFRSGAWRRATGH</sequence>
<protein>
    <recommendedName>
        <fullName evidence="2">DUF6980 domain-containing protein</fullName>
    </recommendedName>
</protein>
<evidence type="ECO:0000259" key="2">
    <source>
        <dbReference type="Pfam" id="PF22400"/>
    </source>
</evidence>
<reference evidence="3 4" key="1">
    <citation type="submission" date="2016-10" db="EMBL/GenBank/DDBJ databases">
        <authorList>
            <person name="de Groot N.N."/>
        </authorList>
    </citation>
    <scope>NUCLEOTIDE SEQUENCE [LARGE SCALE GENOMIC DNA]</scope>
    <source>
        <strain evidence="3 4">ATCC 35022</strain>
    </source>
</reference>
<gene>
    <name evidence="3" type="ORF">SAMN02982931_01992</name>
</gene>
<feature type="region of interest" description="Disordered" evidence="1">
    <location>
        <begin position="112"/>
        <end position="132"/>
    </location>
</feature>
<dbReference type="EMBL" id="FMXQ01000003">
    <property type="protein sequence ID" value="SDB25539.1"/>
    <property type="molecule type" value="Genomic_DNA"/>
</dbReference>
<evidence type="ECO:0000313" key="3">
    <source>
        <dbReference type="EMBL" id="SDB25539.1"/>
    </source>
</evidence>
<dbReference type="Pfam" id="PF22400">
    <property type="entry name" value="DUF6980"/>
    <property type="match status" value="1"/>
</dbReference>
<feature type="domain" description="DUF6980" evidence="2">
    <location>
        <begin position="31"/>
        <end position="128"/>
    </location>
</feature>
<evidence type="ECO:0000256" key="1">
    <source>
        <dbReference type="SAM" id="MobiDB-lite"/>
    </source>
</evidence>
<name>A0A1G6BY52_9HYPH</name>
<organism evidence="3 4">
    <name type="scientific">Bauldia litoralis</name>
    <dbReference type="NCBI Taxonomy" id="665467"/>
    <lineage>
        <taxon>Bacteria</taxon>
        <taxon>Pseudomonadati</taxon>
        <taxon>Pseudomonadota</taxon>
        <taxon>Alphaproteobacteria</taxon>
        <taxon>Hyphomicrobiales</taxon>
        <taxon>Kaistiaceae</taxon>
        <taxon>Bauldia</taxon>
    </lineage>
</organism>
<dbReference type="AlphaFoldDB" id="A0A1G6BY52"/>